<dbReference type="PROSITE" id="PS50164">
    <property type="entry name" value="GIY_YIG"/>
    <property type="match status" value="1"/>
</dbReference>
<dbReference type="EnsemblMetazoa" id="Aqu2.1.43503_001">
    <property type="protein sequence ID" value="Aqu2.1.43503_001"/>
    <property type="gene ID" value="Aqu2.1.43503"/>
</dbReference>
<dbReference type="AlphaFoldDB" id="A0A1X7VVS1"/>
<dbReference type="Gene3D" id="3.40.1440.10">
    <property type="entry name" value="GIY-YIG endonuclease"/>
    <property type="match status" value="1"/>
</dbReference>
<evidence type="ECO:0000313" key="2">
    <source>
        <dbReference type="EnsemblMetazoa" id="Aqu2.1.43503_001"/>
    </source>
</evidence>
<feature type="domain" description="GIY-YIG" evidence="1">
    <location>
        <begin position="36"/>
        <end position="122"/>
    </location>
</feature>
<dbReference type="InterPro" id="IPR000305">
    <property type="entry name" value="GIY-YIG_endonuc"/>
</dbReference>
<accession>A0A1X7VVS1</accession>
<dbReference type="SMART" id="SM00465">
    <property type="entry name" value="GIYc"/>
    <property type="match status" value="1"/>
</dbReference>
<protein>
    <recommendedName>
        <fullName evidence="1">GIY-YIG domain-containing protein</fullName>
    </recommendedName>
</protein>
<dbReference type="SUPFAM" id="SSF82771">
    <property type="entry name" value="GIY-YIG endonuclease"/>
    <property type="match status" value="1"/>
</dbReference>
<dbReference type="InParanoid" id="A0A1X7VVS1"/>
<sequence>MANYSDECDGPSCQLCAEYGRESDNIQEETDGGSGTGFVVYLITSAKGVPYVGKTNNFKHRMSQHRYAIKDGRGDGRKFIEYYRNHDFDAATKEILDTAQNEEELEEMEHFYIAQYNSVNNGLNTKW</sequence>
<name>A0A1X7VVS1_AMPQE</name>
<evidence type="ECO:0000259" key="1">
    <source>
        <dbReference type="PROSITE" id="PS50164"/>
    </source>
</evidence>
<organism evidence="2">
    <name type="scientific">Amphimedon queenslandica</name>
    <name type="common">Sponge</name>
    <dbReference type="NCBI Taxonomy" id="400682"/>
    <lineage>
        <taxon>Eukaryota</taxon>
        <taxon>Metazoa</taxon>
        <taxon>Porifera</taxon>
        <taxon>Demospongiae</taxon>
        <taxon>Heteroscleromorpha</taxon>
        <taxon>Haplosclerida</taxon>
        <taxon>Niphatidae</taxon>
        <taxon>Amphimedon</taxon>
    </lineage>
</organism>
<proteinExistence type="predicted"/>
<reference evidence="2" key="1">
    <citation type="submission" date="2017-05" db="UniProtKB">
        <authorList>
            <consortium name="EnsemblMetazoa"/>
        </authorList>
    </citation>
    <scope>IDENTIFICATION</scope>
</reference>
<dbReference type="Pfam" id="PF01541">
    <property type="entry name" value="GIY-YIG"/>
    <property type="match status" value="1"/>
</dbReference>
<dbReference type="InterPro" id="IPR035901">
    <property type="entry name" value="GIY-YIG_endonuc_sf"/>
</dbReference>